<keyword evidence="2" id="KW-1185">Reference proteome</keyword>
<evidence type="ECO:0000313" key="1">
    <source>
        <dbReference type="EMBL" id="RCH88364.1"/>
    </source>
</evidence>
<sequence>MIEDNRSLKIFEYMEKHVLFGSSSRNFHQVRFYFANDSEISNSARLVGVNTLAAVYLFRWSINQDFTIDFVTEDDTDKQKCNELTAKFIFKDVVEDIIKD</sequence>
<dbReference type="AlphaFoldDB" id="A0A367JEL5"/>
<protein>
    <submittedName>
        <fullName evidence="1">Uncharacterized protein</fullName>
    </submittedName>
</protein>
<name>A0A367JEL5_RHIST</name>
<gene>
    <name evidence="1" type="ORF">CU098_008827</name>
</gene>
<reference evidence="1 2" key="1">
    <citation type="journal article" date="2018" name="G3 (Bethesda)">
        <title>Phylogenetic and Phylogenomic Definition of Rhizopus Species.</title>
        <authorList>
            <person name="Gryganskyi A.P."/>
            <person name="Golan J."/>
            <person name="Dolatabadi S."/>
            <person name="Mondo S."/>
            <person name="Robb S."/>
            <person name="Idnurm A."/>
            <person name="Muszewska A."/>
            <person name="Steczkiewicz K."/>
            <person name="Masonjones S."/>
            <person name="Liao H.L."/>
            <person name="Gajdeczka M.T."/>
            <person name="Anike F."/>
            <person name="Vuek A."/>
            <person name="Anishchenko I.M."/>
            <person name="Voigt K."/>
            <person name="de Hoog G.S."/>
            <person name="Smith M.E."/>
            <person name="Heitman J."/>
            <person name="Vilgalys R."/>
            <person name="Stajich J.E."/>
        </authorList>
    </citation>
    <scope>NUCLEOTIDE SEQUENCE [LARGE SCALE GENOMIC DNA]</scope>
    <source>
        <strain evidence="1 2">LSU 92-RS-03</strain>
    </source>
</reference>
<comment type="caution">
    <text evidence="1">The sequence shown here is derived from an EMBL/GenBank/DDBJ whole genome shotgun (WGS) entry which is preliminary data.</text>
</comment>
<dbReference type="EMBL" id="PJQM01003535">
    <property type="protein sequence ID" value="RCH88364.1"/>
    <property type="molecule type" value="Genomic_DNA"/>
</dbReference>
<dbReference type="Proteomes" id="UP000253551">
    <property type="component" value="Unassembled WGS sequence"/>
</dbReference>
<evidence type="ECO:0000313" key="2">
    <source>
        <dbReference type="Proteomes" id="UP000253551"/>
    </source>
</evidence>
<proteinExistence type="predicted"/>
<organism evidence="1 2">
    <name type="scientific">Rhizopus stolonifer</name>
    <name type="common">Rhizopus nigricans</name>
    <dbReference type="NCBI Taxonomy" id="4846"/>
    <lineage>
        <taxon>Eukaryota</taxon>
        <taxon>Fungi</taxon>
        <taxon>Fungi incertae sedis</taxon>
        <taxon>Mucoromycota</taxon>
        <taxon>Mucoromycotina</taxon>
        <taxon>Mucoromycetes</taxon>
        <taxon>Mucorales</taxon>
        <taxon>Mucorineae</taxon>
        <taxon>Rhizopodaceae</taxon>
        <taxon>Rhizopus</taxon>
    </lineage>
</organism>
<accession>A0A367JEL5</accession>